<dbReference type="RefSeq" id="WP_390214402.1">
    <property type="nucleotide sequence ID" value="NZ_JBHLXJ010000031.1"/>
</dbReference>
<evidence type="ECO:0008006" key="3">
    <source>
        <dbReference type="Google" id="ProtNLM"/>
    </source>
</evidence>
<sequence length="140" mass="15082">MQAFSQRRSVFSRLAQLLILLYGLILGVALVSPVLNPKALNLVCTSSGYKFIAQDVGGDSWRGDGGDGASSGSALPTHLLDCTLCLPSGILLLTYQGIVFRTSHLYVYLLPKISGHDFYSYITSAFYARGPPSFSMNLIG</sequence>
<dbReference type="EMBL" id="JBHLXJ010000031">
    <property type="protein sequence ID" value="MFC0351756.1"/>
    <property type="molecule type" value="Genomic_DNA"/>
</dbReference>
<organism evidence="1 2">
    <name type="scientific">Undibacterium danionis</name>
    <dbReference type="NCBI Taxonomy" id="1812100"/>
    <lineage>
        <taxon>Bacteria</taxon>
        <taxon>Pseudomonadati</taxon>
        <taxon>Pseudomonadota</taxon>
        <taxon>Betaproteobacteria</taxon>
        <taxon>Burkholderiales</taxon>
        <taxon>Oxalobacteraceae</taxon>
        <taxon>Undibacterium</taxon>
    </lineage>
</organism>
<reference evidence="1 2" key="1">
    <citation type="submission" date="2024-09" db="EMBL/GenBank/DDBJ databases">
        <authorList>
            <person name="Sun Q."/>
            <person name="Mori K."/>
        </authorList>
    </citation>
    <scope>NUCLEOTIDE SEQUENCE [LARGE SCALE GENOMIC DNA]</scope>
    <source>
        <strain evidence="1 2">CCM 8677</strain>
    </source>
</reference>
<proteinExistence type="predicted"/>
<evidence type="ECO:0000313" key="1">
    <source>
        <dbReference type="EMBL" id="MFC0351756.1"/>
    </source>
</evidence>
<gene>
    <name evidence="1" type="ORF">ACFFJH_18205</name>
</gene>
<evidence type="ECO:0000313" key="2">
    <source>
        <dbReference type="Proteomes" id="UP001589844"/>
    </source>
</evidence>
<accession>A0ABV6IIV3</accession>
<keyword evidence="2" id="KW-1185">Reference proteome</keyword>
<comment type="caution">
    <text evidence="1">The sequence shown here is derived from an EMBL/GenBank/DDBJ whole genome shotgun (WGS) entry which is preliminary data.</text>
</comment>
<dbReference type="Proteomes" id="UP001589844">
    <property type="component" value="Unassembled WGS sequence"/>
</dbReference>
<protein>
    <recommendedName>
        <fullName evidence="3">DUF2946 domain-containing protein</fullName>
    </recommendedName>
</protein>
<name>A0ABV6IIV3_9BURK</name>